<evidence type="ECO:0000313" key="3">
    <source>
        <dbReference type="Proteomes" id="UP001595528"/>
    </source>
</evidence>
<dbReference type="RefSeq" id="WP_379900344.1">
    <property type="nucleotide sequence ID" value="NZ_JBHRTR010000025.1"/>
</dbReference>
<dbReference type="EMBL" id="JBHRTR010000025">
    <property type="protein sequence ID" value="MFC3227834.1"/>
    <property type="molecule type" value="Genomic_DNA"/>
</dbReference>
<dbReference type="Gene3D" id="3.40.190.10">
    <property type="entry name" value="Periplasmic binding protein-like II"/>
    <property type="match status" value="1"/>
</dbReference>
<dbReference type="CDD" id="cd13638">
    <property type="entry name" value="PBP2_EcProx_like"/>
    <property type="match status" value="1"/>
</dbReference>
<dbReference type="NCBIfam" id="NF008334">
    <property type="entry name" value="PRK11119.1"/>
    <property type="match status" value="1"/>
</dbReference>
<dbReference type="InterPro" id="IPR007210">
    <property type="entry name" value="ABC_Gly_betaine_transp_sub-bd"/>
</dbReference>
<evidence type="ECO:0000313" key="2">
    <source>
        <dbReference type="EMBL" id="MFC3227834.1"/>
    </source>
</evidence>
<name>A0ABV7L075_9PROT</name>
<dbReference type="Gene3D" id="3.40.190.100">
    <property type="entry name" value="Glycine betaine-binding periplasmic protein, domain 2"/>
    <property type="match status" value="1"/>
</dbReference>
<evidence type="ECO:0000259" key="1">
    <source>
        <dbReference type="Pfam" id="PF04069"/>
    </source>
</evidence>
<keyword evidence="3" id="KW-1185">Reference proteome</keyword>
<accession>A0ABV7L075</accession>
<sequence>MSMELTDHSAGRSAFGRLARGAIGAAAGLGLALAASAASADHHMPGKGVEVQPIKSSIAEETFQTLLVMKALEQLGYEVQPIKEIEYATGHVALANGDATFMADHWDPLHVDFYENAGGDAKLYREGVYSPGALQGYLIDKKTADAHNITTVDQLKDPEIAKLFDADGDGKADLAGCNPGWGCEKVIEHHLDAYDLRDTVEHKQGQYSAIIADTISRHNQGEPILYYTWTPYWVSGVLVPGKDVTWLQVPFSSLPGARKDVSTKLPDGRDYGFQANNQRIVANKEFAEEHPDAAKLFSVMKLSSNDISAQNKRMRDGENSAEAIERHADAWIKANQAKFDKWVAEAREAAKGS</sequence>
<dbReference type="SUPFAM" id="SSF53850">
    <property type="entry name" value="Periplasmic binding protein-like II"/>
    <property type="match status" value="1"/>
</dbReference>
<protein>
    <submittedName>
        <fullName evidence="2">Glycine betaine/L-proline ABC transporter substrate-binding protein ProX</fullName>
    </submittedName>
</protein>
<feature type="domain" description="ABC-type glycine betaine transport system substrate-binding" evidence="1">
    <location>
        <begin position="52"/>
        <end position="333"/>
    </location>
</feature>
<reference evidence="3" key="1">
    <citation type="journal article" date="2019" name="Int. J. Syst. Evol. Microbiol.">
        <title>The Global Catalogue of Microorganisms (GCM) 10K type strain sequencing project: providing services to taxonomists for standard genome sequencing and annotation.</title>
        <authorList>
            <consortium name="The Broad Institute Genomics Platform"/>
            <consortium name="The Broad Institute Genome Sequencing Center for Infectious Disease"/>
            <person name="Wu L."/>
            <person name="Ma J."/>
        </authorList>
    </citation>
    <scope>NUCLEOTIDE SEQUENCE [LARGE SCALE GENOMIC DNA]</scope>
    <source>
        <strain evidence="3">KCTC 42964</strain>
    </source>
</reference>
<organism evidence="2 3">
    <name type="scientific">Marinibaculum pumilum</name>
    <dbReference type="NCBI Taxonomy" id="1766165"/>
    <lineage>
        <taxon>Bacteria</taxon>
        <taxon>Pseudomonadati</taxon>
        <taxon>Pseudomonadota</taxon>
        <taxon>Alphaproteobacteria</taxon>
        <taxon>Rhodospirillales</taxon>
        <taxon>Rhodospirillaceae</taxon>
        <taxon>Marinibaculum</taxon>
    </lineage>
</organism>
<dbReference type="Proteomes" id="UP001595528">
    <property type="component" value="Unassembled WGS sequence"/>
</dbReference>
<comment type="caution">
    <text evidence="2">The sequence shown here is derived from an EMBL/GenBank/DDBJ whole genome shotgun (WGS) entry which is preliminary data.</text>
</comment>
<gene>
    <name evidence="2" type="primary">proX</name>
    <name evidence="2" type="ORF">ACFOGJ_11365</name>
</gene>
<proteinExistence type="predicted"/>
<dbReference type="Pfam" id="PF04069">
    <property type="entry name" value="OpuAC"/>
    <property type="match status" value="1"/>
</dbReference>